<dbReference type="EMBL" id="LRBS01000064">
    <property type="protein sequence ID" value="OII76420.1"/>
    <property type="molecule type" value="Genomic_DNA"/>
</dbReference>
<feature type="compositionally biased region" description="Basic and acidic residues" evidence="1">
    <location>
        <begin position="310"/>
        <end position="321"/>
    </location>
</feature>
<dbReference type="GeneID" id="92364406"/>
<dbReference type="AlphaFoldDB" id="A0A1J4MTU1"/>
<dbReference type="OrthoDB" id="10436452at2759"/>
<feature type="region of interest" description="Disordered" evidence="1">
    <location>
        <begin position="310"/>
        <end position="355"/>
    </location>
</feature>
<sequence length="355" mass="41008">MTIRIFIYLIILFYLISKINCSDTSPINSKFCVATPYIFDKRCLAIFLEVYNLNFEVFSLSKRFNWILSEQAMLINADLFCNLRKMYAYLHKASRLYGSMDKFQELRVTNPFECSIGPLNNPTSILLENNLYRIKAEVDGLECACRCLRAQIKILEEINVGYCIFILEFILFILERAYFLLTVLEDILGFLQNILFYYFGVGDNSYINTHRLEVLLEVPGIIQDELPGNEIISILINYISTGDSFDCYSKMYYDADLSEFESRISRSVYLQHNMMCENEIKSPCNSDDQDSNICTSQKVDLVSSKVEFPESRNEEVIKKEVSLSPDSSHRRGRSRRSRSSSSSSSSHRNRISSSS</sequence>
<evidence type="ECO:0000256" key="2">
    <source>
        <dbReference type="SAM" id="SignalP"/>
    </source>
</evidence>
<organism evidence="3 4">
    <name type="scientific">Cryptosporidium andersoni</name>
    <dbReference type="NCBI Taxonomy" id="117008"/>
    <lineage>
        <taxon>Eukaryota</taxon>
        <taxon>Sar</taxon>
        <taxon>Alveolata</taxon>
        <taxon>Apicomplexa</taxon>
        <taxon>Conoidasida</taxon>
        <taxon>Coccidia</taxon>
        <taxon>Eucoccidiorida</taxon>
        <taxon>Eimeriorina</taxon>
        <taxon>Cryptosporidiidae</taxon>
        <taxon>Cryptosporidium</taxon>
    </lineage>
</organism>
<name>A0A1J4MTU1_9CRYT</name>
<accession>A0A1J4MTU1</accession>
<evidence type="ECO:0000313" key="3">
    <source>
        <dbReference type="EMBL" id="OII76420.1"/>
    </source>
</evidence>
<keyword evidence="4" id="KW-1185">Reference proteome</keyword>
<proteinExistence type="predicted"/>
<evidence type="ECO:0000256" key="1">
    <source>
        <dbReference type="SAM" id="MobiDB-lite"/>
    </source>
</evidence>
<keyword evidence="2" id="KW-0732">Signal</keyword>
<dbReference type="Proteomes" id="UP000186804">
    <property type="component" value="Unassembled WGS sequence"/>
</dbReference>
<feature type="non-terminal residue" evidence="3">
    <location>
        <position position="355"/>
    </location>
</feature>
<dbReference type="VEuPathDB" id="CryptoDB:cand_002210"/>
<feature type="compositionally biased region" description="Low complexity" evidence="1">
    <location>
        <begin position="339"/>
        <end position="355"/>
    </location>
</feature>
<protein>
    <submittedName>
        <fullName evidence="3">Uncharacterized protein</fullName>
    </submittedName>
</protein>
<evidence type="ECO:0000313" key="4">
    <source>
        <dbReference type="Proteomes" id="UP000186804"/>
    </source>
</evidence>
<feature type="chain" id="PRO_5012633787" evidence="2">
    <location>
        <begin position="22"/>
        <end position="355"/>
    </location>
</feature>
<comment type="caution">
    <text evidence="3">The sequence shown here is derived from an EMBL/GenBank/DDBJ whole genome shotgun (WGS) entry which is preliminary data.</text>
</comment>
<reference evidence="3 4" key="1">
    <citation type="submission" date="2016-10" db="EMBL/GenBank/DDBJ databases">
        <title>Reductive evolution of mitochondrial metabolism and differential evolution of invasion-related proteins in Cryptosporidium.</title>
        <authorList>
            <person name="Liu S."/>
            <person name="Roellig D.M."/>
            <person name="Guo Y."/>
            <person name="Li N."/>
            <person name="Frace M.A."/>
            <person name="Tang K."/>
            <person name="Zhang L."/>
            <person name="Feng Y."/>
            <person name="Xiao L."/>
        </authorList>
    </citation>
    <scope>NUCLEOTIDE SEQUENCE [LARGE SCALE GENOMIC DNA]</scope>
    <source>
        <strain evidence="3">30847</strain>
    </source>
</reference>
<gene>
    <name evidence="3" type="ORF">cand_002210</name>
</gene>
<dbReference type="RefSeq" id="XP_067068266.1">
    <property type="nucleotide sequence ID" value="XM_067210469.1"/>
</dbReference>
<feature type="signal peptide" evidence="2">
    <location>
        <begin position="1"/>
        <end position="21"/>
    </location>
</feature>